<name>A0AA35R6F9_GEOBA</name>
<dbReference type="Proteomes" id="UP001174909">
    <property type="component" value="Unassembled WGS sequence"/>
</dbReference>
<feature type="non-terminal residue" evidence="1">
    <location>
        <position position="338"/>
    </location>
</feature>
<keyword evidence="2" id="KW-1185">Reference proteome</keyword>
<reference evidence="1" key="1">
    <citation type="submission" date="2023-03" db="EMBL/GenBank/DDBJ databases">
        <authorList>
            <person name="Steffen K."/>
            <person name="Cardenas P."/>
        </authorList>
    </citation>
    <scope>NUCLEOTIDE SEQUENCE</scope>
</reference>
<feature type="non-terminal residue" evidence="1">
    <location>
        <position position="1"/>
    </location>
</feature>
<organism evidence="1 2">
    <name type="scientific">Geodia barretti</name>
    <name type="common">Barrett's horny sponge</name>
    <dbReference type="NCBI Taxonomy" id="519541"/>
    <lineage>
        <taxon>Eukaryota</taxon>
        <taxon>Metazoa</taxon>
        <taxon>Porifera</taxon>
        <taxon>Demospongiae</taxon>
        <taxon>Heteroscleromorpha</taxon>
        <taxon>Tetractinellida</taxon>
        <taxon>Astrophorina</taxon>
        <taxon>Geodiidae</taxon>
        <taxon>Geodia</taxon>
    </lineage>
</organism>
<gene>
    <name evidence="1" type="ORF">GBAR_LOCUS4345</name>
</gene>
<dbReference type="AlphaFoldDB" id="A0AA35R6F9"/>
<protein>
    <submittedName>
        <fullName evidence="1">Uncharacterized protein</fullName>
    </submittedName>
</protein>
<sequence>KGLLVEEIVELPVGVQVLGRTIVYVGNGETSVVALKGALDDSSAEQVLHLDPGHRGPLLHLVALIVHHHPRRPVQLYDQTTIQIAEVNAHADRLSEFVCLKLPPYIGCLAQRDGAAVSEDDDVLDTHAAPAGEVNARLYGEHGIHVQRVGGTRTDPRDFVDRQAHAVPKAVAKVVTVPGVGYDVSGQLVRLLPVHADLHVLDRRKLRVKNDVVNLVEHLVRLAHNHSAGNVGAVAADLGAHVDDDGFTALDDVVSWHVVGHGPIGSGGHDGVEADTIGSGVPHGHLHPPRHFPLGHAFCDSGAYLFHRQVRGVDGPLQQYQLIGILEAALVIGQVGEG</sequence>
<comment type="caution">
    <text evidence="1">The sequence shown here is derived from an EMBL/GenBank/DDBJ whole genome shotgun (WGS) entry which is preliminary data.</text>
</comment>
<evidence type="ECO:0000313" key="2">
    <source>
        <dbReference type="Proteomes" id="UP001174909"/>
    </source>
</evidence>
<dbReference type="EMBL" id="CASHTH010000626">
    <property type="protein sequence ID" value="CAI8005654.1"/>
    <property type="molecule type" value="Genomic_DNA"/>
</dbReference>
<evidence type="ECO:0000313" key="1">
    <source>
        <dbReference type="EMBL" id="CAI8005654.1"/>
    </source>
</evidence>
<accession>A0AA35R6F9</accession>
<proteinExistence type="predicted"/>